<feature type="domain" description="HD" evidence="1">
    <location>
        <begin position="36"/>
        <end position="156"/>
    </location>
</feature>
<dbReference type="PANTHER" id="PTHR35569:SF1">
    <property type="entry name" value="CYANAMIDE HYDRATASE DDI2-RELATED"/>
    <property type="match status" value="1"/>
</dbReference>
<proteinExistence type="predicted"/>
<keyword evidence="3" id="KW-1185">Reference proteome</keyword>
<protein>
    <submittedName>
        <fullName evidence="2">Phosphohydrolase</fullName>
    </submittedName>
</protein>
<name>A0A2T2YML2_9BACT</name>
<dbReference type="Gene3D" id="1.10.3210.10">
    <property type="entry name" value="Hypothetical protein af1432"/>
    <property type="match status" value="1"/>
</dbReference>
<reference evidence="2 3" key="1">
    <citation type="submission" date="2018-03" db="EMBL/GenBank/DDBJ databases">
        <title>Adhaeribacter sp. HMF7605 Genome sequencing and assembly.</title>
        <authorList>
            <person name="Kang H."/>
            <person name="Kang J."/>
            <person name="Cha I."/>
            <person name="Kim H."/>
            <person name="Joh K."/>
        </authorList>
    </citation>
    <scope>NUCLEOTIDE SEQUENCE [LARGE SCALE GENOMIC DNA]</scope>
    <source>
        <strain evidence="2 3">HMF7605</strain>
    </source>
</reference>
<dbReference type="Pfam" id="PF01966">
    <property type="entry name" value="HD"/>
    <property type="match status" value="1"/>
</dbReference>
<keyword evidence="2" id="KW-0378">Hydrolase</keyword>
<comment type="caution">
    <text evidence="2">The sequence shown here is derived from an EMBL/GenBank/DDBJ whole genome shotgun (WGS) entry which is preliminary data.</text>
</comment>
<dbReference type="EMBL" id="PYFT01000001">
    <property type="protein sequence ID" value="PSR56750.1"/>
    <property type="molecule type" value="Genomic_DNA"/>
</dbReference>
<evidence type="ECO:0000313" key="3">
    <source>
        <dbReference type="Proteomes" id="UP000240357"/>
    </source>
</evidence>
<organism evidence="2 3">
    <name type="scientific">Adhaeribacter arboris</name>
    <dbReference type="NCBI Taxonomy" id="2072846"/>
    <lineage>
        <taxon>Bacteria</taxon>
        <taxon>Pseudomonadati</taxon>
        <taxon>Bacteroidota</taxon>
        <taxon>Cytophagia</taxon>
        <taxon>Cytophagales</taxon>
        <taxon>Hymenobacteraceae</taxon>
        <taxon>Adhaeribacter</taxon>
    </lineage>
</organism>
<dbReference type="RefSeq" id="WP_106932926.1">
    <property type="nucleotide sequence ID" value="NZ_PYFT01000001.1"/>
</dbReference>
<dbReference type="InterPro" id="IPR006674">
    <property type="entry name" value="HD_domain"/>
</dbReference>
<dbReference type="SUPFAM" id="SSF109604">
    <property type="entry name" value="HD-domain/PDEase-like"/>
    <property type="match status" value="1"/>
</dbReference>
<gene>
    <name evidence="2" type="ORF">AHMF7605_26270</name>
</gene>
<dbReference type="AlphaFoldDB" id="A0A2T2YML2"/>
<dbReference type="GO" id="GO:0016787">
    <property type="term" value="F:hydrolase activity"/>
    <property type="evidence" value="ECO:0007669"/>
    <property type="project" value="UniProtKB-KW"/>
</dbReference>
<evidence type="ECO:0000313" key="2">
    <source>
        <dbReference type="EMBL" id="PSR56750.1"/>
    </source>
</evidence>
<dbReference type="PANTHER" id="PTHR35569">
    <property type="entry name" value="CYANAMIDE HYDRATASE DDI2-RELATED"/>
    <property type="match status" value="1"/>
</dbReference>
<sequence length="216" mass="24342">MVVKNPKVVAGIQIPDSTIATQATELLFEHGKEFLYNHSLRAFLFASLQGQQNKILYDPELLFVSAVFHDLGLTPHYSSPDKRFEVDGANAARDFLKSHGLSQPALQLVWDSVALHTTPGIAEFKEAEVALLNFGVALDVVGRGYEHVSEKHREAIIQQFPRTDFKKKVIPTFFEGFKHKTDTTYGSINADICAFMIPHFHRKDFCDSILHSPWSE</sequence>
<dbReference type="Proteomes" id="UP000240357">
    <property type="component" value="Unassembled WGS sequence"/>
</dbReference>
<evidence type="ECO:0000259" key="1">
    <source>
        <dbReference type="Pfam" id="PF01966"/>
    </source>
</evidence>
<dbReference type="OrthoDB" id="8478129at2"/>
<accession>A0A2T2YML2</accession>